<dbReference type="EMBL" id="FOCG01000004">
    <property type="protein sequence ID" value="SEN13558.1"/>
    <property type="molecule type" value="Genomic_DNA"/>
</dbReference>
<dbReference type="InterPro" id="IPR006976">
    <property type="entry name" value="VanZ-like"/>
</dbReference>
<protein>
    <submittedName>
        <fullName evidence="3">VanZ like family protein</fullName>
    </submittedName>
</protein>
<dbReference type="AlphaFoldDB" id="A0A1H8E442"/>
<feature type="transmembrane region" description="Helical" evidence="1">
    <location>
        <begin position="116"/>
        <end position="141"/>
    </location>
</feature>
<keyword evidence="1" id="KW-1133">Transmembrane helix</keyword>
<dbReference type="STRING" id="474960.SAMN05216180_2856"/>
<dbReference type="Pfam" id="PF04892">
    <property type="entry name" value="VanZ"/>
    <property type="match status" value="1"/>
</dbReference>
<keyword evidence="1" id="KW-0812">Transmembrane</keyword>
<dbReference type="Proteomes" id="UP000199158">
    <property type="component" value="Unassembled WGS sequence"/>
</dbReference>
<feature type="transmembrane region" description="Helical" evidence="1">
    <location>
        <begin position="15"/>
        <end position="34"/>
    </location>
</feature>
<keyword evidence="1" id="KW-0472">Membrane</keyword>
<evidence type="ECO:0000313" key="4">
    <source>
        <dbReference type="Proteomes" id="UP000199158"/>
    </source>
</evidence>
<name>A0A1H8E442_9FIRM</name>
<evidence type="ECO:0000256" key="1">
    <source>
        <dbReference type="SAM" id="Phobius"/>
    </source>
</evidence>
<reference evidence="3 4" key="1">
    <citation type="submission" date="2016-10" db="EMBL/GenBank/DDBJ databases">
        <authorList>
            <person name="de Groot N.N."/>
        </authorList>
    </citation>
    <scope>NUCLEOTIDE SEQUENCE [LARGE SCALE GENOMIC DNA]</scope>
    <source>
        <strain evidence="3 4">CGMCC 1.5070</strain>
    </source>
</reference>
<feature type="domain" description="VanZ-like" evidence="2">
    <location>
        <begin position="20"/>
        <end position="163"/>
    </location>
</feature>
<dbReference type="RefSeq" id="WP_092756369.1">
    <property type="nucleotide sequence ID" value="NZ_FOCG01000004.1"/>
</dbReference>
<proteinExistence type="predicted"/>
<evidence type="ECO:0000259" key="2">
    <source>
        <dbReference type="Pfam" id="PF04892"/>
    </source>
</evidence>
<evidence type="ECO:0000313" key="3">
    <source>
        <dbReference type="EMBL" id="SEN13558.1"/>
    </source>
</evidence>
<feature type="transmembrane region" description="Helical" evidence="1">
    <location>
        <begin position="92"/>
        <end position="110"/>
    </location>
</feature>
<organism evidence="3 4">
    <name type="scientific">Hydrogenoanaerobacterium saccharovorans</name>
    <dbReference type="NCBI Taxonomy" id="474960"/>
    <lineage>
        <taxon>Bacteria</taxon>
        <taxon>Bacillati</taxon>
        <taxon>Bacillota</taxon>
        <taxon>Clostridia</taxon>
        <taxon>Eubacteriales</taxon>
        <taxon>Oscillospiraceae</taxon>
        <taxon>Hydrogenoanaerobacterium</taxon>
    </lineage>
</organism>
<accession>A0A1H8E442</accession>
<keyword evidence="4" id="KW-1185">Reference proteome</keyword>
<gene>
    <name evidence="3" type="ORF">SAMN05216180_2856</name>
</gene>
<sequence length="176" mass="20773">MNTITNEKHQKYTKILWALFLIYIIVVLIALFIIKNLEHRILYDYFDNSILDGQPNRSYLQLFNLFPMKSISKLLNSVYDHTYPIRILRNTLIRPIIGFLPCGFFNYLLFPKKRFVTTYGIFLLALCTIFIIRVFLLIGFFNIDKILLCSLGYVIGYKIAHWIKLLGNLLLTKIIK</sequence>